<dbReference type="GeneID" id="56031382"/>
<accession>A0A7D5K414</accession>
<dbReference type="AlphaFoldDB" id="A0A7D5K414"/>
<name>A0A7D5K414_9EURY</name>
<protein>
    <submittedName>
        <fullName evidence="1">Uncharacterized protein</fullName>
    </submittedName>
</protein>
<evidence type="ECO:0000313" key="1">
    <source>
        <dbReference type="EMBL" id="QLG30081.1"/>
    </source>
</evidence>
<dbReference type="Proteomes" id="UP000509750">
    <property type="component" value="Plasmid unnamed3"/>
</dbReference>
<organism evidence="1 2">
    <name type="scientific">Halorarum halophilum</name>
    <dbReference type="NCBI Taxonomy" id="2743090"/>
    <lineage>
        <taxon>Archaea</taxon>
        <taxon>Methanobacteriati</taxon>
        <taxon>Methanobacteriota</taxon>
        <taxon>Stenosarchaea group</taxon>
        <taxon>Halobacteria</taxon>
        <taxon>Halobacteriales</taxon>
        <taxon>Haloferacaceae</taxon>
        <taxon>Halorarum</taxon>
    </lineage>
</organism>
<gene>
    <name evidence="1" type="ORF">HUG10_21075</name>
</gene>
<keyword evidence="2" id="KW-1185">Reference proteome</keyword>
<proteinExistence type="predicted"/>
<evidence type="ECO:0000313" key="2">
    <source>
        <dbReference type="Proteomes" id="UP000509750"/>
    </source>
</evidence>
<dbReference type="KEGG" id="halg:HUG10_21075"/>
<geneLocation type="plasmid" evidence="1 2">
    <name>unnamed3</name>
</geneLocation>
<reference evidence="1 2" key="1">
    <citation type="submission" date="2020-07" db="EMBL/GenBank/DDBJ databases">
        <title>Gai3-2, isolated from salt lake.</title>
        <authorList>
            <person name="Cui H."/>
            <person name="Shi X."/>
        </authorList>
    </citation>
    <scope>NUCLEOTIDE SEQUENCE [LARGE SCALE GENOMIC DNA]</scope>
    <source>
        <strain evidence="1 2">Gai3-2</strain>
        <plasmid evidence="1 2">unnamed3</plasmid>
    </source>
</reference>
<dbReference type="EMBL" id="CP058532">
    <property type="protein sequence ID" value="QLG30081.1"/>
    <property type="molecule type" value="Genomic_DNA"/>
</dbReference>
<keyword evidence="1" id="KW-0614">Plasmid</keyword>
<dbReference type="RefSeq" id="WP_179171655.1">
    <property type="nucleotide sequence ID" value="NZ_CP058532.1"/>
</dbReference>
<sequence>MDPPEPPEPGPHRYTVLVAYCYECREVFGPTLAENVGEELARNHLGHLTKTIDEWEHVEY</sequence>